<comment type="caution">
    <text evidence="1">The sequence shown here is derived from an EMBL/GenBank/DDBJ whole genome shotgun (WGS) entry which is preliminary data.</text>
</comment>
<accession>A0ABN9V3T9</accession>
<evidence type="ECO:0000313" key="1">
    <source>
        <dbReference type="EMBL" id="CAK0867484.1"/>
    </source>
</evidence>
<name>A0ABN9V3T9_9DINO</name>
<keyword evidence="2" id="KW-1185">Reference proteome</keyword>
<reference evidence="1" key="1">
    <citation type="submission" date="2023-10" db="EMBL/GenBank/DDBJ databases">
        <authorList>
            <person name="Chen Y."/>
            <person name="Shah S."/>
            <person name="Dougan E. K."/>
            <person name="Thang M."/>
            <person name="Chan C."/>
        </authorList>
    </citation>
    <scope>NUCLEOTIDE SEQUENCE [LARGE SCALE GENOMIC DNA]</scope>
</reference>
<proteinExistence type="predicted"/>
<organism evidence="1 2">
    <name type="scientific">Prorocentrum cordatum</name>
    <dbReference type="NCBI Taxonomy" id="2364126"/>
    <lineage>
        <taxon>Eukaryota</taxon>
        <taxon>Sar</taxon>
        <taxon>Alveolata</taxon>
        <taxon>Dinophyceae</taxon>
        <taxon>Prorocentrales</taxon>
        <taxon>Prorocentraceae</taxon>
        <taxon>Prorocentrum</taxon>
    </lineage>
</organism>
<sequence length="126" mass="14049">MKSDCMRRGGGGCIWCRAFEDWRKAWMHQQLRGERPALVLVLDLVARPRAARAEFGEGADQLHRCPHTLLFSATCQTRGPVGCVLVLGQEVHPGACSKEQKPFQHDLNQGTPEQTTATNAHFLFHA</sequence>
<gene>
    <name evidence="1" type="ORF">PCOR1329_LOCUS54412</name>
</gene>
<dbReference type="Proteomes" id="UP001189429">
    <property type="component" value="Unassembled WGS sequence"/>
</dbReference>
<evidence type="ECO:0000313" key="2">
    <source>
        <dbReference type="Proteomes" id="UP001189429"/>
    </source>
</evidence>
<protein>
    <submittedName>
        <fullName evidence="1">Uncharacterized protein</fullName>
    </submittedName>
</protein>
<dbReference type="EMBL" id="CAUYUJ010016649">
    <property type="protein sequence ID" value="CAK0867484.1"/>
    <property type="molecule type" value="Genomic_DNA"/>
</dbReference>